<gene>
    <name evidence="1" type="ORF">MNB_SUP05-5-977</name>
</gene>
<sequence length="43" mass="4540">MTTSNITMYAGTTDEWSFPTTKGSNGQCLASGGVRTTAVWVNP</sequence>
<evidence type="ECO:0000313" key="1">
    <source>
        <dbReference type="EMBL" id="SFV52568.1"/>
    </source>
</evidence>
<accession>A0A1W1BGF0</accession>
<dbReference type="EMBL" id="FPHJ01000006">
    <property type="protein sequence ID" value="SFV52568.1"/>
    <property type="molecule type" value="Genomic_DNA"/>
</dbReference>
<proteinExistence type="predicted"/>
<organism evidence="1">
    <name type="scientific">hydrothermal vent metagenome</name>
    <dbReference type="NCBI Taxonomy" id="652676"/>
    <lineage>
        <taxon>unclassified sequences</taxon>
        <taxon>metagenomes</taxon>
        <taxon>ecological metagenomes</taxon>
    </lineage>
</organism>
<reference evidence="1" key="1">
    <citation type="submission" date="2016-10" db="EMBL/GenBank/DDBJ databases">
        <authorList>
            <person name="de Groot N.N."/>
        </authorList>
    </citation>
    <scope>NUCLEOTIDE SEQUENCE</scope>
</reference>
<protein>
    <submittedName>
        <fullName evidence="1">Uncharacterized protein</fullName>
    </submittedName>
</protein>
<name>A0A1W1BGF0_9ZZZZ</name>
<dbReference type="AlphaFoldDB" id="A0A1W1BGF0"/>